<dbReference type="OrthoDB" id="3078241at2"/>
<gene>
    <name evidence="2" type="ORF">ASU35_15650</name>
</gene>
<sequence length="178" mass="20127">MGKRGPMPGTGGRPRKALSEKLADGNPGYKSIKVIPAPSTYEGIDIPKPNDYIKAKQKNGKPLYAEEIYNNTWGWLIECKCDHLFVPAIVEEYAMSFARWIQCEEAISEYGFLAKHPTTGQAITSPYVSMSQSYMKQATQQWSLIYEIVKANCTVNFEGATPYEDAMELLLKSRERRF</sequence>
<reference evidence="2 3" key="1">
    <citation type="submission" date="2015-11" db="EMBL/GenBank/DDBJ databases">
        <title>Butyribacter intestini gen. nov., sp. nov., a butyric acid-producing bacterium of the family Lachnospiraceae isolated from the human faeces.</title>
        <authorList>
            <person name="Zou Y."/>
            <person name="Xue W."/>
            <person name="Luo G."/>
            <person name="Lv M."/>
        </authorList>
    </citation>
    <scope>NUCLEOTIDE SEQUENCE [LARGE SCALE GENOMIC DNA]</scope>
    <source>
        <strain evidence="2 3">ACET-33324</strain>
    </source>
</reference>
<dbReference type="AlphaFoldDB" id="A0A0V8QBN5"/>
<dbReference type="Proteomes" id="UP000054874">
    <property type="component" value="Unassembled WGS sequence"/>
</dbReference>
<name>A0A0V8QBN5_9FIRM</name>
<evidence type="ECO:0000256" key="1">
    <source>
        <dbReference type="SAM" id="MobiDB-lite"/>
    </source>
</evidence>
<feature type="region of interest" description="Disordered" evidence="1">
    <location>
        <begin position="1"/>
        <end position="24"/>
    </location>
</feature>
<protein>
    <submittedName>
        <fullName evidence="2">Terminase</fullName>
    </submittedName>
</protein>
<accession>A0A0V8QBN5</accession>
<organism evidence="2 3">
    <name type="scientific">Acetivibrio ethanolgignens</name>
    <dbReference type="NCBI Taxonomy" id="290052"/>
    <lineage>
        <taxon>Bacteria</taxon>
        <taxon>Bacillati</taxon>
        <taxon>Bacillota</taxon>
        <taxon>Clostridia</taxon>
        <taxon>Eubacteriales</taxon>
        <taxon>Oscillospiraceae</taxon>
        <taxon>Acetivibrio</taxon>
    </lineage>
</organism>
<dbReference type="STRING" id="290052.ASU35_15650"/>
<dbReference type="EMBL" id="LNAM01000207">
    <property type="protein sequence ID" value="KSV57670.1"/>
    <property type="molecule type" value="Genomic_DNA"/>
</dbReference>
<keyword evidence="3" id="KW-1185">Reference proteome</keyword>
<evidence type="ECO:0000313" key="3">
    <source>
        <dbReference type="Proteomes" id="UP000054874"/>
    </source>
</evidence>
<dbReference type="RefSeq" id="WP_058354078.1">
    <property type="nucleotide sequence ID" value="NZ_CABMMD010000207.1"/>
</dbReference>
<proteinExistence type="predicted"/>
<evidence type="ECO:0000313" key="2">
    <source>
        <dbReference type="EMBL" id="KSV57670.1"/>
    </source>
</evidence>
<dbReference type="InterPro" id="IPR006448">
    <property type="entry name" value="Phage_term_ssu_P27"/>
</dbReference>
<dbReference type="Pfam" id="PF05119">
    <property type="entry name" value="Terminase_4"/>
    <property type="match status" value="1"/>
</dbReference>
<comment type="caution">
    <text evidence="2">The sequence shown here is derived from an EMBL/GenBank/DDBJ whole genome shotgun (WGS) entry which is preliminary data.</text>
</comment>